<evidence type="ECO:0000256" key="2">
    <source>
        <dbReference type="ARBA" id="ARBA00001913"/>
    </source>
</evidence>
<keyword evidence="16" id="KW-0732">Signal</keyword>
<keyword evidence="10" id="KW-1015">Disulfide bond</keyword>
<dbReference type="Gene3D" id="2.60.40.1180">
    <property type="entry name" value="Golgi alpha-mannosidase II"/>
    <property type="match status" value="1"/>
</dbReference>
<dbReference type="SUPFAM" id="SSF51445">
    <property type="entry name" value="(Trans)glycosidases"/>
    <property type="match status" value="1"/>
</dbReference>
<evidence type="ECO:0000313" key="20">
    <source>
        <dbReference type="Proteomes" id="UP000235965"/>
    </source>
</evidence>
<evidence type="ECO:0000256" key="3">
    <source>
        <dbReference type="ARBA" id="ARBA00001923"/>
    </source>
</evidence>
<feature type="chain" id="PRO_5014466231" description="Alpha-amylase" evidence="16">
    <location>
        <begin position="18"/>
        <end position="505"/>
    </location>
</feature>
<keyword evidence="11" id="KW-0868">Chloride</keyword>
<feature type="domain" description="Alpha-amylase C-terminal" evidence="17">
    <location>
        <begin position="397"/>
        <end position="486"/>
    </location>
</feature>
<keyword evidence="12 15" id="KW-0119">Carbohydrate metabolism</keyword>
<gene>
    <name evidence="19" type="primary">Amy35_2</name>
    <name evidence="19" type="ORF">B7P43_G03399</name>
</gene>
<evidence type="ECO:0000256" key="7">
    <source>
        <dbReference type="ARBA" id="ARBA00022723"/>
    </source>
</evidence>
<dbReference type="InterPro" id="IPR006047">
    <property type="entry name" value="GH13_cat_dom"/>
</dbReference>
<dbReference type="SUPFAM" id="SSF51011">
    <property type="entry name" value="Glycosyl hydrolase domain"/>
    <property type="match status" value="1"/>
</dbReference>
<dbReference type="InterPro" id="IPR006046">
    <property type="entry name" value="Alpha_amylase"/>
</dbReference>
<dbReference type="SMART" id="SM00632">
    <property type="entry name" value="Aamy_C"/>
    <property type="match status" value="1"/>
</dbReference>
<dbReference type="InterPro" id="IPR006048">
    <property type="entry name" value="A-amylase/branching_C"/>
</dbReference>
<keyword evidence="7" id="KW-0479">Metal-binding</keyword>
<comment type="cofactor">
    <cofactor evidence="2">
        <name>Ca(2+)</name>
        <dbReference type="ChEBI" id="CHEBI:29108"/>
    </cofactor>
</comment>
<dbReference type="OrthoDB" id="550577at2759"/>
<feature type="signal peptide" evidence="16">
    <location>
        <begin position="1"/>
        <end position="17"/>
    </location>
</feature>
<dbReference type="InterPro" id="IPR031319">
    <property type="entry name" value="A-amylase_C"/>
</dbReference>
<dbReference type="EC" id="3.2.1.1" evidence="6 15"/>
<comment type="catalytic activity">
    <reaction evidence="1 15">
        <text>Endohydrolysis of (1-&gt;4)-alpha-D-glucosidic linkages in polysaccharides containing three or more (1-&gt;4)-alpha-linked D-glucose units.</text>
        <dbReference type="EC" id="3.2.1.1"/>
    </reaction>
</comment>
<organism evidence="19 20">
    <name type="scientific">Cryptotermes secundus</name>
    <dbReference type="NCBI Taxonomy" id="105785"/>
    <lineage>
        <taxon>Eukaryota</taxon>
        <taxon>Metazoa</taxon>
        <taxon>Ecdysozoa</taxon>
        <taxon>Arthropoda</taxon>
        <taxon>Hexapoda</taxon>
        <taxon>Insecta</taxon>
        <taxon>Pterygota</taxon>
        <taxon>Neoptera</taxon>
        <taxon>Polyneoptera</taxon>
        <taxon>Dictyoptera</taxon>
        <taxon>Blattodea</taxon>
        <taxon>Blattoidea</taxon>
        <taxon>Termitoidae</taxon>
        <taxon>Kalotermitidae</taxon>
        <taxon>Cryptotermitinae</taxon>
        <taxon>Cryptotermes</taxon>
    </lineage>
</organism>
<dbReference type="GO" id="GO:0046872">
    <property type="term" value="F:metal ion binding"/>
    <property type="evidence" value="ECO:0007669"/>
    <property type="project" value="UniProtKB-KW"/>
</dbReference>
<dbReference type="GO" id="GO:0004556">
    <property type="term" value="F:alpha-amylase activity"/>
    <property type="evidence" value="ECO:0007669"/>
    <property type="project" value="UniProtKB-UniRule"/>
</dbReference>
<evidence type="ECO:0000256" key="5">
    <source>
        <dbReference type="ARBA" id="ARBA00011245"/>
    </source>
</evidence>
<feature type="domain" description="Glycosyl hydrolase family 13 catalytic" evidence="18">
    <location>
        <begin position="28"/>
        <end position="385"/>
    </location>
</feature>
<comment type="caution">
    <text evidence="19">The sequence shown here is derived from an EMBL/GenBank/DDBJ whole genome shotgun (WGS) entry which is preliminary data.</text>
</comment>
<evidence type="ECO:0000256" key="4">
    <source>
        <dbReference type="ARBA" id="ARBA00008061"/>
    </source>
</evidence>
<dbReference type="SMART" id="SM00642">
    <property type="entry name" value="Aamy"/>
    <property type="match status" value="1"/>
</dbReference>
<accession>A0A2J7QH71</accession>
<dbReference type="InterPro" id="IPR013780">
    <property type="entry name" value="Glyco_hydro_b"/>
</dbReference>
<proteinExistence type="inferred from homology"/>
<evidence type="ECO:0000256" key="14">
    <source>
        <dbReference type="RuleBase" id="RU003615"/>
    </source>
</evidence>
<evidence type="ECO:0000256" key="12">
    <source>
        <dbReference type="ARBA" id="ARBA00023277"/>
    </source>
</evidence>
<protein>
    <recommendedName>
        <fullName evidence="6 15">Alpha-amylase</fullName>
        <ecNumber evidence="6 15">3.2.1.1</ecNumber>
    </recommendedName>
</protein>
<comment type="similarity">
    <text evidence="4 14">Belongs to the glycosyl hydrolase 13 family.</text>
</comment>
<evidence type="ECO:0000256" key="13">
    <source>
        <dbReference type="ARBA" id="ARBA00023295"/>
    </source>
</evidence>
<evidence type="ECO:0000256" key="9">
    <source>
        <dbReference type="ARBA" id="ARBA00022837"/>
    </source>
</evidence>
<evidence type="ECO:0000313" key="19">
    <source>
        <dbReference type="EMBL" id="PNF27928.1"/>
    </source>
</evidence>
<dbReference type="CDD" id="cd11317">
    <property type="entry name" value="AmyAc_bac_euk_AmyA"/>
    <property type="match status" value="1"/>
</dbReference>
<dbReference type="Gene3D" id="3.20.20.80">
    <property type="entry name" value="Glycosidases"/>
    <property type="match status" value="1"/>
</dbReference>
<keyword evidence="9" id="KW-0106">Calcium</keyword>
<reference evidence="19 20" key="1">
    <citation type="submission" date="2017-12" db="EMBL/GenBank/DDBJ databases">
        <title>Hemimetabolous genomes reveal molecular basis of termite eusociality.</title>
        <authorList>
            <person name="Harrison M.C."/>
            <person name="Jongepier E."/>
            <person name="Robertson H.M."/>
            <person name="Arning N."/>
            <person name="Bitard-Feildel T."/>
            <person name="Chao H."/>
            <person name="Childers C.P."/>
            <person name="Dinh H."/>
            <person name="Doddapaneni H."/>
            <person name="Dugan S."/>
            <person name="Gowin J."/>
            <person name="Greiner C."/>
            <person name="Han Y."/>
            <person name="Hu H."/>
            <person name="Hughes D.S.T."/>
            <person name="Huylmans A.-K."/>
            <person name="Kemena C."/>
            <person name="Kremer L.P.M."/>
            <person name="Lee S.L."/>
            <person name="Lopez-Ezquerra A."/>
            <person name="Mallet L."/>
            <person name="Monroy-Kuhn J.M."/>
            <person name="Moser A."/>
            <person name="Murali S.C."/>
            <person name="Muzny D.M."/>
            <person name="Otani S."/>
            <person name="Piulachs M.-D."/>
            <person name="Poelchau M."/>
            <person name="Qu J."/>
            <person name="Schaub F."/>
            <person name="Wada-Katsumata A."/>
            <person name="Worley K.C."/>
            <person name="Xie Q."/>
            <person name="Ylla G."/>
            <person name="Poulsen M."/>
            <person name="Gibbs R.A."/>
            <person name="Schal C."/>
            <person name="Richards S."/>
            <person name="Belles X."/>
            <person name="Korb J."/>
            <person name="Bornberg-Bauer E."/>
        </authorList>
    </citation>
    <scope>NUCLEOTIDE SEQUENCE [LARGE SCALE GENOMIC DNA]</scope>
    <source>
        <tissue evidence="19">Whole body</tissue>
    </source>
</reference>
<dbReference type="Pfam" id="PF00128">
    <property type="entry name" value="Alpha-amylase"/>
    <property type="match status" value="1"/>
</dbReference>
<sequence>MLLLSCVLVALLCAAGGQKDPNVASDRSAIVHIFEWKFDDIAAECEKFLAPQGYAGVQVSPINEVIILNVTNRPWYDRYQPISYRITSRSGDEVAFRSMVHRCNHFIVRIYVDVVMNHMSANSGDVTGTGNSRAYTADFVYPAVPTALETFTIQPAAFRAMTMGTMLLKESELSGPHDFSQTTQDVREQIIDFLNYLVDAGIAGFRVDAAKHMWPQDLQYIYSHVKNLSTVHGFPPQTRPLIYQEVIVYGGEAVKRGEYTSLGRVTEFNYGTYLGQGFAGDFPISHFYNFGSEWGMLDGGDALVVVDNHEYQRGSGGTNKTAQDAGTFMSWPYGYPRVMSSYYFYNYDHGPAQRSSPAINADGTCGNDWTCEHLWRQMYNMARFTNLVQFTCGTSVTNWWDNGSQQIAYTRGNLDFIAFNDQYNTDLNQTIQTSLPGGTYFDVISGEKQGSFCTGKIVSVEPDGTAFIQLPASENDGVLAITVEVCAYKHFALTYINKPPDSRIP</sequence>
<evidence type="ECO:0000256" key="11">
    <source>
        <dbReference type="ARBA" id="ARBA00023214"/>
    </source>
</evidence>
<dbReference type="AlphaFoldDB" id="A0A2J7QH71"/>
<name>A0A2J7QH71_9NEOP</name>
<keyword evidence="13 15" id="KW-0326">Glycosidase</keyword>
<evidence type="ECO:0000256" key="8">
    <source>
        <dbReference type="ARBA" id="ARBA00022801"/>
    </source>
</evidence>
<dbReference type="PANTHER" id="PTHR43447">
    <property type="entry name" value="ALPHA-AMYLASE"/>
    <property type="match status" value="1"/>
</dbReference>
<evidence type="ECO:0000256" key="16">
    <source>
        <dbReference type="SAM" id="SignalP"/>
    </source>
</evidence>
<evidence type="ECO:0000256" key="6">
    <source>
        <dbReference type="ARBA" id="ARBA00012595"/>
    </source>
</evidence>
<dbReference type="InParanoid" id="A0A2J7QH71"/>
<dbReference type="InterPro" id="IPR017853">
    <property type="entry name" value="GH"/>
</dbReference>
<evidence type="ECO:0000256" key="10">
    <source>
        <dbReference type="ARBA" id="ARBA00023157"/>
    </source>
</evidence>
<comment type="cofactor">
    <cofactor evidence="3">
        <name>chloride</name>
        <dbReference type="ChEBI" id="CHEBI:17996"/>
    </cofactor>
</comment>
<keyword evidence="20" id="KW-1185">Reference proteome</keyword>
<evidence type="ECO:0000256" key="1">
    <source>
        <dbReference type="ARBA" id="ARBA00000548"/>
    </source>
</evidence>
<dbReference type="Proteomes" id="UP000235965">
    <property type="component" value="Unassembled WGS sequence"/>
</dbReference>
<dbReference type="EMBL" id="NEVH01014357">
    <property type="protein sequence ID" value="PNF27928.1"/>
    <property type="molecule type" value="Genomic_DNA"/>
</dbReference>
<keyword evidence="8 15" id="KW-0378">Hydrolase</keyword>
<dbReference type="GO" id="GO:0005975">
    <property type="term" value="P:carbohydrate metabolic process"/>
    <property type="evidence" value="ECO:0007669"/>
    <property type="project" value="InterPro"/>
</dbReference>
<dbReference type="STRING" id="105785.A0A2J7QH71"/>
<evidence type="ECO:0000256" key="15">
    <source>
        <dbReference type="RuleBase" id="RU361134"/>
    </source>
</evidence>
<dbReference type="PRINTS" id="PR00110">
    <property type="entry name" value="ALPHAAMYLASE"/>
</dbReference>
<comment type="subunit">
    <text evidence="5">Monomer.</text>
</comment>
<evidence type="ECO:0000259" key="17">
    <source>
        <dbReference type="SMART" id="SM00632"/>
    </source>
</evidence>
<dbReference type="Pfam" id="PF02806">
    <property type="entry name" value="Alpha-amylase_C"/>
    <property type="match status" value="1"/>
</dbReference>
<evidence type="ECO:0000259" key="18">
    <source>
        <dbReference type="SMART" id="SM00642"/>
    </source>
</evidence>